<dbReference type="EMBL" id="CP048788">
    <property type="protein sequence ID" value="QJF52885.1"/>
    <property type="molecule type" value="Genomic_DNA"/>
</dbReference>
<sequence length="212" mass="23932">MTQDTFTTRPSDLLMRLTDIVISLVLLPFFLPVLLVVTFLILREDGKPVFFRQTRIGRGCQPFDMLKFRTMRHDPARASGAVAEGADLKSARAQFQTASKSDNRITVTGRILRSTHLDELPQLLNVLKGDMSLVGVRPDVPVQQADYTPEEWEMRHRLRPGITGLAQTDPGGTTAPGSRTRLDLEWVRTRSFGLYVKILLRTFRNVQGRKGI</sequence>
<keyword evidence="3" id="KW-0812">Transmembrane</keyword>
<evidence type="ECO:0000256" key="2">
    <source>
        <dbReference type="ARBA" id="ARBA00023169"/>
    </source>
</evidence>
<dbReference type="PANTHER" id="PTHR30576">
    <property type="entry name" value="COLANIC BIOSYNTHESIS UDP-GLUCOSE LIPID CARRIER TRANSFERASE"/>
    <property type="match status" value="1"/>
</dbReference>
<evidence type="ECO:0000256" key="1">
    <source>
        <dbReference type="ARBA" id="ARBA00006464"/>
    </source>
</evidence>
<evidence type="ECO:0000259" key="4">
    <source>
        <dbReference type="Pfam" id="PF02397"/>
    </source>
</evidence>
<evidence type="ECO:0000313" key="5">
    <source>
        <dbReference type="EMBL" id="QJF52885.1"/>
    </source>
</evidence>
<evidence type="ECO:0000256" key="3">
    <source>
        <dbReference type="SAM" id="Phobius"/>
    </source>
</evidence>
<dbReference type="RefSeq" id="WP_169642102.1">
    <property type="nucleotide sequence ID" value="NZ_CP048788.1"/>
</dbReference>
<keyword evidence="3" id="KW-1133">Transmembrane helix</keyword>
<reference evidence="5 6" key="1">
    <citation type="submission" date="2020-02" db="EMBL/GenBank/DDBJ databases">
        <title>Genome sequence of Roseobacter ponti.</title>
        <authorList>
            <person name="Hollensteiner J."/>
            <person name="Schneider D."/>
            <person name="Poehlein A."/>
            <person name="Daniel R."/>
        </authorList>
    </citation>
    <scope>NUCLEOTIDE SEQUENCE [LARGE SCALE GENOMIC DNA]</scope>
    <source>
        <strain evidence="5 6">DSM 106830</strain>
    </source>
</reference>
<dbReference type="GO" id="GO:0000271">
    <property type="term" value="P:polysaccharide biosynthetic process"/>
    <property type="evidence" value="ECO:0007669"/>
    <property type="project" value="UniProtKB-KW"/>
</dbReference>
<gene>
    <name evidence="5" type="ORF">G3256_17755</name>
</gene>
<dbReference type="Pfam" id="PF02397">
    <property type="entry name" value="Bac_transf"/>
    <property type="match status" value="1"/>
</dbReference>
<keyword evidence="5" id="KW-0808">Transferase</keyword>
<keyword evidence="3" id="KW-0472">Membrane</keyword>
<keyword evidence="2" id="KW-0270">Exopolysaccharide synthesis</keyword>
<keyword evidence="6" id="KW-1185">Reference proteome</keyword>
<accession>A0A858SW11</accession>
<dbReference type="KEGG" id="rpon:G3256_17755"/>
<dbReference type="GO" id="GO:0016780">
    <property type="term" value="F:phosphotransferase activity, for other substituted phosphate groups"/>
    <property type="evidence" value="ECO:0007669"/>
    <property type="project" value="TreeGrafter"/>
</dbReference>
<protein>
    <submittedName>
        <fullName evidence="5">Sugar transferase</fullName>
    </submittedName>
</protein>
<evidence type="ECO:0000313" key="6">
    <source>
        <dbReference type="Proteomes" id="UP000503308"/>
    </source>
</evidence>
<comment type="similarity">
    <text evidence="1">Belongs to the bacterial sugar transferase family.</text>
</comment>
<proteinExistence type="inferred from homology"/>
<feature type="transmembrane region" description="Helical" evidence="3">
    <location>
        <begin position="20"/>
        <end position="42"/>
    </location>
</feature>
<dbReference type="PANTHER" id="PTHR30576:SF0">
    <property type="entry name" value="UNDECAPRENYL-PHOSPHATE N-ACETYLGALACTOSAMINYL 1-PHOSPHATE TRANSFERASE-RELATED"/>
    <property type="match status" value="1"/>
</dbReference>
<organism evidence="5 6">
    <name type="scientific">Roseobacter ponti</name>
    <dbReference type="NCBI Taxonomy" id="1891787"/>
    <lineage>
        <taxon>Bacteria</taxon>
        <taxon>Pseudomonadati</taxon>
        <taxon>Pseudomonadota</taxon>
        <taxon>Alphaproteobacteria</taxon>
        <taxon>Rhodobacterales</taxon>
        <taxon>Roseobacteraceae</taxon>
        <taxon>Roseobacter</taxon>
    </lineage>
</organism>
<dbReference type="Proteomes" id="UP000503308">
    <property type="component" value="Chromosome"/>
</dbReference>
<feature type="domain" description="Bacterial sugar transferase" evidence="4">
    <location>
        <begin position="16"/>
        <end position="206"/>
    </location>
</feature>
<name>A0A858SW11_9RHOB</name>
<dbReference type="AlphaFoldDB" id="A0A858SW11"/>
<dbReference type="InterPro" id="IPR003362">
    <property type="entry name" value="Bact_transf"/>
</dbReference>